<keyword evidence="17" id="KW-1185">Reference proteome</keyword>
<keyword evidence="10" id="KW-0067">ATP-binding</keyword>
<comment type="catalytic activity">
    <reaction evidence="1">
        <text>ATP + protein L-histidine = ADP + protein N-phospho-L-histidine.</text>
        <dbReference type="EC" id="2.7.13.3"/>
    </reaction>
</comment>
<evidence type="ECO:0000256" key="1">
    <source>
        <dbReference type="ARBA" id="ARBA00000085"/>
    </source>
</evidence>
<dbReference type="Proteomes" id="UP001597216">
    <property type="component" value="Unassembled WGS sequence"/>
</dbReference>
<evidence type="ECO:0000259" key="13">
    <source>
        <dbReference type="PROSITE" id="PS50110"/>
    </source>
</evidence>
<accession>A0ABW3T672</accession>
<dbReference type="SUPFAM" id="SSF55785">
    <property type="entry name" value="PYP-like sensor domain (PAS domain)"/>
    <property type="match status" value="1"/>
</dbReference>
<evidence type="ECO:0000256" key="11">
    <source>
        <dbReference type="ARBA" id="ARBA00023026"/>
    </source>
</evidence>
<proteinExistence type="predicted"/>
<name>A0ABW3T672_9CAUL</name>
<dbReference type="InterPro" id="IPR000700">
    <property type="entry name" value="PAS-assoc_C"/>
</dbReference>
<evidence type="ECO:0000256" key="8">
    <source>
        <dbReference type="ARBA" id="ARBA00022741"/>
    </source>
</evidence>
<dbReference type="EC" id="2.7.13.3" evidence="2"/>
<dbReference type="NCBIfam" id="TIGR00229">
    <property type="entry name" value="sensory_box"/>
    <property type="match status" value="1"/>
</dbReference>
<dbReference type="SMART" id="SM00091">
    <property type="entry name" value="PAS"/>
    <property type="match status" value="1"/>
</dbReference>
<keyword evidence="9 16" id="KW-0418">Kinase</keyword>
<dbReference type="PANTHER" id="PTHR41523:SF7">
    <property type="entry name" value="HISTIDINE KINASE"/>
    <property type="match status" value="1"/>
</dbReference>
<dbReference type="SMART" id="SM00911">
    <property type="entry name" value="HWE_HK"/>
    <property type="match status" value="1"/>
</dbReference>
<dbReference type="Gene3D" id="3.30.450.20">
    <property type="entry name" value="PAS domain"/>
    <property type="match status" value="1"/>
</dbReference>
<feature type="domain" description="PAC" evidence="15">
    <location>
        <begin position="87"/>
        <end position="140"/>
    </location>
</feature>
<dbReference type="Gene3D" id="2.10.70.100">
    <property type="match status" value="1"/>
</dbReference>
<comment type="caution">
    <text evidence="16">The sequence shown here is derived from an EMBL/GenBank/DDBJ whole genome shotgun (WGS) entry which is preliminary data.</text>
</comment>
<dbReference type="GO" id="GO:0016301">
    <property type="term" value="F:kinase activity"/>
    <property type="evidence" value="ECO:0007669"/>
    <property type="project" value="UniProtKB-KW"/>
</dbReference>
<dbReference type="Pfam" id="PF08447">
    <property type="entry name" value="PAS_3"/>
    <property type="match status" value="1"/>
</dbReference>
<evidence type="ECO:0000256" key="12">
    <source>
        <dbReference type="PROSITE-ProRule" id="PRU00169"/>
    </source>
</evidence>
<dbReference type="PROSITE" id="PS50112">
    <property type="entry name" value="PAS"/>
    <property type="match status" value="1"/>
</dbReference>
<evidence type="ECO:0000313" key="16">
    <source>
        <dbReference type="EMBL" id="MFD1192518.1"/>
    </source>
</evidence>
<dbReference type="PROSITE" id="PS50110">
    <property type="entry name" value="RESPONSE_REGULATORY"/>
    <property type="match status" value="1"/>
</dbReference>
<reference evidence="17" key="1">
    <citation type="journal article" date="2019" name="Int. J. Syst. Evol. Microbiol.">
        <title>The Global Catalogue of Microorganisms (GCM) 10K type strain sequencing project: providing services to taxonomists for standard genome sequencing and annotation.</title>
        <authorList>
            <consortium name="The Broad Institute Genomics Platform"/>
            <consortium name="The Broad Institute Genome Sequencing Center for Infectious Disease"/>
            <person name="Wu L."/>
            <person name="Ma J."/>
        </authorList>
    </citation>
    <scope>NUCLEOTIDE SEQUENCE [LARGE SCALE GENOMIC DNA]</scope>
    <source>
        <strain evidence="17">CCUG 55074</strain>
    </source>
</reference>
<evidence type="ECO:0000256" key="5">
    <source>
        <dbReference type="ARBA" id="ARBA00022643"/>
    </source>
</evidence>
<feature type="domain" description="Response regulatory" evidence="13">
    <location>
        <begin position="359"/>
        <end position="468"/>
    </location>
</feature>
<keyword evidence="4" id="KW-0285">Flavoprotein</keyword>
<evidence type="ECO:0000259" key="15">
    <source>
        <dbReference type="PROSITE" id="PS50113"/>
    </source>
</evidence>
<keyword evidence="3 12" id="KW-0597">Phosphoprotein</keyword>
<sequence length="475" mass="50229">MPSSAVDHSLEAKRLELALNAARLGEFEWDIEQDLLRVSERMAAITGLPAGALKGGGGDAIYSFVHLEDRAAVRAAVEESLRAEGRYEAEFRLAGEPGRPDLWLRSSGDVVRNEGGKPQAICGVIQDITQRKAEEDQRQTLMAELDHRVKNVLAAVQTLAQQTAKRTTSLESFLSTFAGRLKSMASANELLTAARWRGAAIAHLAAAELGGIAPGQTRWEGPELFLTPRAANALSLALHELATNALKFGALSSEHGRVNVRWHRRPGDGFELTWTESGGPTVQPPKRLGFGSTLLEQVTGRELNGEVRIEYPASGVRVVLSAGDQAVVERPDTVPAAPAARAAAPIVTDIEDADLGGARVLIVEDAVLLAMELETGLSDAGAEVIGPAYELEEAMALLDQPVDAAVLDANLNGRSVTPVAELLAARGVPFVFATGYGDTGGAPGGFDAPIIRKPYDVTQVAAAVAGLLAGRRARS</sequence>
<dbReference type="SUPFAM" id="SSF55874">
    <property type="entry name" value="ATPase domain of HSP90 chaperone/DNA topoisomerase II/histidine kinase"/>
    <property type="match status" value="1"/>
</dbReference>
<dbReference type="Gene3D" id="3.30.565.10">
    <property type="entry name" value="Histidine kinase-like ATPase, C-terminal domain"/>
    <property type="match status" value="1"/>
</dbReference>
<dbReference type="InterPro" id="IPR001789">
    <property type="entry name" value="Sig_transdc_resp-reg_receiver"/>
</dbReference>
<dbReference type="SUPFAM" id="SSF52172">
    <property type="entry name" value="CheY-like"/>
    <property type="match status" value="1"/>
</dbReference>
<keyword evidence="8" id="KW-0547">Nucleotide-binding</keyword>
<evidence type="ECO:0000256" key="2">
    <source>
        <dbReference type="ARBA" id="ARBA00012438"/>
    </source>
</evidence>
<dbReference type="InterPro" id="IPR011102">
    <property type="entry name" value="Sig_transdc_His_kinase_HWE"/>
</dbReference>
<organism evidence="16 17">
    <name type="scientific">Phenylobacterium conjunctum</name>
    <dbReference type="NCBI Taxonomy" id="1298959"/>
    <lineage>
        <taxon>Bacteria</taxon>
        <taxon>Pseudomonadati</taxon>
        <taxon>Pseudomonadota</taxon>
        <taxon>Alphaproteobacteria</taxon>
        <taxon>Caulobacterales</taxon>
        <taxon>Caulobacteraceae</taxon>
        <taxon>Phenylobacterium</taxon>
    </lineage>
</organism>
<keyword evidence="11" id="KW-0843">Virulence</keyword>
<dbReference type="InterPro" id="IPR035965">
    <property type="entry name" value="PAS-like_dom_sf"/>
</dbReference>
<dbReference type="InterPro" id="IPR000014">
    <property type="entry name" value="PAS"/>
</dbReference>
<gene>
    <name evidence="16" type="ORF">ACFQ27_18150</name>
</gene>
<dbReference type="CDD" id="cd00130">
    <property type="entry name" value="PAS"/>
    <property type="match status" value="1"/>
</dbReference>
<dbReference type="PROSITE" id="PS50113">
    <property type="entry name" value="PAC"/>
    <property type="match status" value="1"/>
</dbReference>
<dbReference type="EMBL" id="JBHTLQ010000061">
    <property type="protein sequence ID" value="MFD1192518.1"/>
    <property type="molecule type" value="Genomic_DNA"/>
</dbReference>
<keyword evidence="7" id="KW-0677">Repeat</keyword>
<dbReference type="InterPro" id="IPR013655">
    <property type="entry name" value="PAS_fold_3"/>
</dbReference>
<dbReference type="SMART" id="SM00448">
    <property type="entry name" value="REC"/>
    <property type="match status" value="1"/>
</dbReference>
<keyword evidence="5" id="KW-0288">FMN</keyword>
<dbReference type="InterPro" id="IPR036890">
    <property type="entry name" value="HATPase_C_sf"/>
</dbReference>
<evidence type="ECO:0000259" key="14">
    <source>
        <dbReference type="PROSITE" id="PS50112"/>
    </source>
</evidence>
<evidence type="ECO:0000256" key="3">
    <source>
        <dbReference type="ARBA" id="ARBA00022553"/>
    </source>
</evidence>
<feature type="modified residue" description="4-aspartylphosphate" evidence="12">
    <location>
        <position position="408"/>
    </location>
</feature>
<protein>
    <recommendedName>
        <fullName evidence="2">histidine kinase</fullName>
        <ecNumber evidence="2">2.7.13.3</ecNumber>
    </recommendedName>
</protein>
<evidence type="ECO:0000256" key="7">
    <source>
        <dbReference type="ARBA" id="ARBA00022737"/>
    </source>
</evidence>
<evidence type="ECO:0000256" key="6">
    <source>
        <dbReference type="ARBA" id="ARBA00022679"/>
    </source>
</evidence>
<keyword evidence="6" id="KW-0808">Transferase</keyword>
<evidence type="ECO:0000256" key="10">
    <source>
        <dbReference type="ARBA" id="ARBA00022840"/>
    </source>
</evidence>
<evidence type="ECO:0000256" key="4">
    <source>
        <dbReference type="ARBA" id="ARBA00022630"/>
    </source>
</evidence>
<dbReference type="Gene3D" id="3.40.50.2300">
    <property type="match status" value="1"/>
</dbReference>
<dbReference type="PANTHER" id="PTHR41523">
    <property type="entry name" value="TWO-COMPONENT SYSTEM SENSOR PROTEIN"/>
    <property type="match status" value="1"/>
</dbReference>
<dbReference type="Pfam" id="PF07536">
    <property type="entry name" value="HWE_HK"/>
    <property type="match status" value="1"/>
</dbReference>
<evidence type="ECO:0000256" key="9">
    <source>
        <dbReference type="ARBA" id="ARBA00022777"/>
    </source>
</evidence>
<dbReference type="RefSeq" id="WP_377354583.1">
    <property type="nucleotide sequence ID" value="NZ_JBHTLQ010000061.1"/>
</dbReference>
<dbReference type="InterPro" id="IPR011006">
    <property type="entry name" value="CheY-like_superfamily"/>
</dbReference>
<evidence type="ECO:0000313" key="17">
    <source>
        <dbReference type="Proteomes" id="UP001597216"/>
    </source>
</evidence>
<feature type="domain" description="PAS" evidence="14">
    <location>
        <begin position="11"/>
        <end position="84"/>
    </location>
</feature>